<gene>
    <name evidence="8" type="ORF">NOF55_03615</name>
    <name evidence="9" type="ORF">NOF55_16810</name>
</gene>
<proteinExistence type="inferred from homology"/>
<keyword evidence="10" id="KW-1185">Reference proteome</keyword>
<dbReference type="GO" id="GO:0000271">
    <property type="term" value="P:polysaccharide biosynthetic process"/>
    <property type="evidence" value="ECO:0007669"/>
    <property type="project" value="InterPro"/>
</dbReference>
<evidence type="ECO:0000256" key="3">
    <source>
        <dbReference type="ARBA" id="ARBA00022692"/>
    </source>
</evidence>
<dbReference type="PANTHER" id="PTHR38459">
    <property type="entry name" value="PROPHAGE BACTOPRENOL-LINKED GLUCOSE TRANSLOCASE HOMOLOG"/>
    <property type="match status" value="1"/>
</dbReference>
<keyword evidence="5 6" id="KW-0472">Membrane</keyword>
<feature type="domain" description="GtrA/DPMS transmembrane" evidence="7">
    <location>
        <begin position="6"/>
        <end position="122"/>
    </location>
</feature>
<accession>A0AAE3N2K7</accession>
<dbReference type="EMBL" id="JANFPI010000001">
    <property type="protein sequence ID" value="MCX8996185.1"/>
    <property type="molecule type" value="Genomic_DNA"/>
</dbReference>
<dbReference type="InterPro" id="IPR007267">
    <property type="entry name" value="GtrA_DPMS_TM"/>
</dbReference>
<evidence type="ECO:0000313" key="10">
    <source>
        <dbReference type="Proteomes" id="UP001208771"/>
    </source>
</evidence>
<evidence type="ECO:0000259" key="7">
    <source>
        <dbReference type="Pfam" id="PF04138"/>
    </source>
</evidence>
<protein>
    <submittedName>
        <fullName evidence="9">GtrA family protein</fullName>
    </submittedName>
</protein>
<reference evidence="9" key="1">
    <citation type="submission" date="2022-07" db="EMBL/GenBank/DDBJ databases">
        <title>Ectorhizobium quercum gen.nov., sp. nov.</title>
        <authorList>
            <person name="Ma T."/>
            <person name="Li Y."/>
        </authorList>
    </citation>
    <scope>NUCLEOTIDE SEQUENCE</scope>
    <source>
        <strain evidence="9">BDR2-2</strain>
    </source>
</reference>
<dbReference type="PANTHER" id="PTHR38459:SF1">
    <property type="entry name" value="PROPHAGE BACTOPRENOL-LINKED GLUCOSE TRANSLOCASE HOMOLOG"/>
    <property type="match status" value="1"/>
</dbReference>
<evidence type="ECO:0000313" key="8">
    <source>
        <dbReference type="EMBL" id="MCX8996185.1"/>
    </source>
</evidence>
<feature type="transmembrane region" description="Helical" evidence="6">
    <location>
        <begin position="34"/>
        <end position="51"/>
    </location>
</feature>
<feature type="transmembrane region" description="Helical" evidence="6">
    <location>
        <begin position="7"/>
        <end position="28"/>
    </location>
</feature>
<comment type="subcellular location">
    <subcellularLocation>
        <location evidence="1">Membrane</location>
        <topology evidence="1">Multi-pass membrane protein</topology>
    </subcellularLocation>
</comment>
<evidence type="ECO:0000256" key="6">
    <source>
        <dbReference type="SAM" id="Phobius"/>
    </source>
</evidence>
<organism evidence="9 10">
    <name type="scientific">Ectorhizobium quercum</name>
    <dbReference type="NCBI Taxonomy" id="2965071"/>
    <lineage>
        <taxon>Bacteria</taxon>
        <taxon>Pseudomonadati</taxon>
        <taxon>Pseudomonadota</taxon>
        <taxon>Alphaproteobacteria</taxon>
        <taxon>Hyphomicrobiales</taxon>
        <taxon>Rhizobiaceae</taxon>
        <taxon>Ectorhizobium</taxon>
    </lineage>
</organism>
<dbReference type="Pfam" id="PF04138">
    <property type="entry name" value="GtrA_DPMS_TM"/>
    <property type="match status" value="1"/>
</dbReference>
<name>A0AAE3N2K7_9HYPH</name>
<dbReference type="AlphaFoldDB" id="A0AAE3N2K7"/>
<dbReference type="RefSeq" id="WP_306409934.1">
    <property type="nucleotide sequence ID" value="NZ_JANFPI010000001.1"/>
</dbReference>
<comment type="similarity">
    <text evidence="2">Belongs to the GtrA family.</text>
</comment>
<keyword evidence="3 6" id="KW-0812">Transmembrane</keyword>
<dbReference type="GO" id="GO:0005886">
    <property type="term" value="C:plasma membrane"/>
    <property type="evidence" value="ECO:0007669"/>
    <property type="project" value="TreeGrafter"/>
</dbReference>
<comment type="caution">
    <text evidence="9">The sequence shown here is derived from an EMBL/GenBank/DDBJ whole genome shotgun (WGS) entry which is preliminary data.</text>
</comment>
<evidence type="ECO:0000256" key="4">
    <source>
        <dbReference type="ARBA" id="ARBA00022989"/>
    </source>
</evidence>
<feature type="transmembrane region" description="Helical" evidence="6">
    <location>
        <begin position="99"/>
        <end position="122"/>
    </location>
</feature>
<evidence type="ECO:0000256" key="1">
    <source>
        <dbReference type="ARBA" id="ARBA00004141"/>
    </source>
</evidence>
<sequence>MKRIARFAIVGGGGFLVDALVLSALLHFTPADPFLARIAAIAAAMSFTFVLNRSYTFGRSNRRMLSESIRYGTVGTVTALFNYGFYAALLIGLPGLQPLAALVFASAAAMGLSFVGYSRLVFARR</sequence>
<dbReference type="InterPro" id="IPR051401">
    <property type="entry name" value="GtrA_CellWall_Glycosyl"/>
</dbReference>
<evidence type="ECO:0000256" key="5">
    <source>
        <dbReference type="ARBA" id="ARBA00023136"/>
    </source>
</evidence>
<keyword evidence="4 6" id="KW-1133">Transmembrane helix</keyword>
<evidence type="ECO:0000313" key="9">
    <source>
        <dbReference type="EMBL" id="MCX8998776.1"/>
    </source>
</evidence>
<evidence type="ECO:0000256" key="2">
    <source>
        <dbReference type="ARBA" id="ARBA00009399"/>
    </source>
</evidence>
<feature type="transmembrane region" description="Helical" evidence="6">
    <location>
        <begin position="71"/>
        <end position="93"/>
    </location>
</feature>
<dbReference type="Proteomes" id="UP001208771">
    <property type="component" value="Unassembled WGS sequence"/>
</dbReference>
<dbReference type="EMBL" id="JANFPI010000005">
    <property type="protein sequence ID" value="MCX8998776.1"/>
    <property type="molecule type" value="Genomic_DNA"/>
</dbReference>